<dbReference type="Proteomes" id="UP001528673">
    <property type="component" value="Unassembled WGS sequence"/>
</dbReference>
<dbReference type="CDD" id="cd01949">
    <property type="entry name" value="GGDEF"/>
    <property type="match status" value="1"/>
</dbReference>
<evidence type="ECO:0000313" key="6">
    <source>
        <dbReference type="Proteomes" id="UP001528673"/>
    </source>
</evidence>
<gene>
    <name evidence="5" type="ORF">PSQ40_15895</name>
</gene>
<proteinExistence type="predicted"/>
<dbReference type="SUPFAM" id="SSF55073">
    <property type="entry name" value="Nucleotide cyclase"/>
    <property type="match status" value="1"/>
</dbReference>
<evidence type="ECO:0000256" key="2">
    <source>
        <dbReference type="ARBA" id="ARBA00034247"/>
    </source>
</evidence>
<keyword evidence="3" id="KW-0175">Coiled coil</keyword>
<organism evidence="5 6">
    <name type="scientific">Curvibacter cyanobacteriorum</name>
    <dbReference type="NCBI Taxonomy" id="3026422"/>
    <lineage>
        <taxon>Bacteria</taxon>
        <taxon>Pseudomonadati</taxon>
        <taxon>Pseudomonadota</taxon>
        <taxon>Betaproteobacteria</taxon>
        <taxon>Burkholderiales</taxon>
        <taxon>Comamonadaceae</taxon>
        <taxon>Curvibacter</taxon>
    </lineage>
</organism>
<dbReference type="InterPro" id="IPR000160">
    <property type="entry name" value="GGDEF_dom"/>
</dbReference>
<comment type="catalytic activity">
    <reaction evidence="2">
        <text>2 GTP = 3',3'-c-di-GMP + 2 diphosphate</text>
        <dbReference type="Rhea" id="RHEA:24898"/>
        <dbReference type="ChEBI" id="CHEBI:33019"/>
        <dbReference type="ChEBI" id="CHEBI:37565"/>
        <dbReference type="ChEBI" id="CHEBI:58805"/>
        <dbReference type="EC" id="2.7.7.65"/>
    </reaction>
</comment>
<dbReference type="Gene3D" id="3.30.70.270">
    <property type="match status" value="1"/>
</dbReference>
<protein>
    <recommendedName>
        <fullName evidence="1">diguanylate cyclase</fullName>
        <ecNumber evidence="1">2.7.7.65</ecNumber>
    </recommendedName>
</protein>
<name>A0ABT5N4P7_9BURK</name>
<accession>A0ABT5N4P7</accession>
<comment type="caution">
    <text evidence="5">The sequence shown here is derived from an EMBL/GenBank/DDBJ whole genome shotgun (WGS) entry which is preliminary data.</text>
</comment>
<evidence type="ECO:0000313" key="5">
    <source>
        <dbReference type="EMBL" id="MDD0840067.1"/>
    </source>
</evidence>
<dbReference type="SMART" id="SM00267">
    <property type="entry name" value="GGDEF"/>
    <property type="match status" value="1"/>
</dbReference>
<feature type="coiled-coil region" evidence="3">
    <location>
        <begin position="148"/>
        <end position="175"/>
    </location>
</feature>
<evidence type="ECO:0000256" key="3">
    <source>
        <dbReference type="SAM" id="Coils"/>
    </source>
</evidence>
<dbReference type="Pfam" id="PF00990">
    <property type="entry name" value="GGDEF"/>
    <property type="match status" value="1"/>
</dbReference>
<dbReference type="NCBIfam" id="TIGR00254">
    <property type="entry name" value="GGDEF"/>
    <property type="match status" value="1"/>
</dbReference>
<feature type="domain" description="GGDEF" evidence="4">
    <location>
        <begin position="206"/>
        <end position="340"/>
    </location>
</feature>
<dbReference type="PROSITE" id="PS50887">
    <property type="entry name" value="GGDEF"/>
    <property type="match status" value="1"/>
</dbReference>
<dbReference type="InterPro" id="IPR050469">
    <property type="entry name" value="Diguanylate_Cyclase"/>
</dbReference>
<dbReference type="PANTHER" id="PTHR45138:SF9">
    <property type="entry name" value="DIGUANYLATE CYCLASE DGCM-RELATED"/>
    <property type="match status" value="1"/>
</dbReference>
<evidence type="ECO:0000256" key="1">
    <source>
        <dbReference type="ARBA" id="ARBA00012528"/>
    </source>
</evidence>
<sequence>MRYTETKARSAELLRLTLAHMGHHSAAFNPLTFTLWYEYASGMNPKLNAAIELRLSQALPMDDETVLNLYREHIAPADTEQVEMIADEMQRLMTTVAESASETGQQAGTFGVQLNELTQVLESQSPNTPLRPHLERALEGTVGMKSAVDALQSRVSQSQSEIQRLRSDLERTREEAMLDPLTGLLNRKGFDQRLQALLSHPTAPGESHCLLMLDIDHFKSVNDTHGHLMGDRVIQGLSEILRTSVTRSAHAVARYGGEEFAIVLPHTSKVEALQIAETIRARTKAMKLRNRSTQEVVLTVTISSGLAELRPGDDAHSLIARADAALYASKKNGRDRVTSH</sequence>
<dbReference type="InterPro" id="IPR029787">
    <property type="entry name" value="Nucleotide_cyclase"/>
</dbReference>
<dbReference type="EMBL" id="JAQSIP010000007">
    <property type="protein sequence ID" value="MDD0840067.1"/>
    <property type="molecule type" value="Genomic_DNA"/>
</dbReference>
<reference evidence="5 6" key="1">
    <citation type="submission" date="2023-02" db="EMBL/GenBank/DDBJ databases">
        <title>Bacterial whole genomic sequence of Curvibacter sp. HBC61.</title>
        <authorList>
            <person name="Le V."/>
            <person name="Ko S.-R."/>
            <person name="Ahn C.-Y."/>
            <person name="Oh H.-M."/>
        </authorList>
    </citation>
    <scope>NUCLEOTIDE SEQUENCE [LARGE SCALE GENOMIC DNA]</scope>
    <source>
        <strain evidence="5 6">HBC61</strain>
    </source>
</reference>
<evidence type="ECO:0000259" key="4">
    <source>
        <dbReference type="PROSITE" id="PS50887"/>
    </source>
</evidence>
<dbReference type="EC" id="2.7.7.65" evidence="1"/>
<dbReference type="RefSeq" id="WP_273952779.1">
    <property type="nucleotide sequence ID" value="NZ_JAQSIP010000007.1"/>
</dbReference>
<dbReference type="PANTHER" id="PTHR45138">
    <property type="entry name" value="REGULATORY COMPONENTS OF SENSORY TRANSDUCTION SYSTEM"/>
    <property type="match status" value="1"/>
</dbReference>
<dbReference type="InterPro" id="IPR043128">
    <property type="entry name" value="Rev_trsase/Diguanyl_cyclase"/>
</dbReference>
<keyword evidence="6" id="KW-1185">Reference proteome</keyword>